<evidence type="ECO:0000313" key="1">
    <source>
        <dbReference type="EMBL" id="PWC22065.1"/>
    </source>
</evidence>
<proteinExistence type="predicted"/>
<keyword evidence="4" id="KW-1185">Reference proteome</keyword>
<protein>
    <submittedName>
        <fullName evidence="1">Uncharacterized protein</fullName>
    </submittedName>
</protein>
<sequence length="332" mass="37415">MKEEQLLSDAVENLPKGFLLQYEIGNRPDIHDGWGRLTGPGGEMATFALEVKHIHRKESLMAVREKMTRFPTDFPALLVCNRLTSALAEYCADNQINFIDTAGNARIQVSGLYLFIEGRYEKKPVAVSSHFAEGVMKLLFVLLSCPESLNDTYRRLAEKAGISLGMVSKAFDYLAAHRYFRKSQKGRRLMNEGELQVLWLKDYATALRPKLDFLSLPTPASRDEITLATDEYWSGEIAAAELSGGYLIPESGVIFTPHSLLQRRKELRLKPDPGGKLQLISCFWGNFTLNRKAEAMLCVAELLASGDDRNREAARIINDKYLHLSESDLFSY</sequence>
<dbReference type="OrthoDB" id="6630012at2"/>
<reference evidence="2 4" key="2">
    <citation type="submission" date="2018-11" db="EMBL/GenBank/DDBJ databases">
        <title>Genome sequences of Brenneria nigrifluens and Brenneria rubrifaciens.</title>
        <authorList>
            <person name="Poret-Peterson A.T."/>
            <person name="McClean A.E."/>
            <person name="Kluepfel D.A."/>
        </authorList>
    </citation>
    <scope>NUCLEOTIDE SEQUENCE [LARGE SCALE GENOMIC DNA]</scope>
    <source>
        <strain evidence="2 4">ATCC 13028</strain>
    </source>
</reference>
<gene>
    <name evidence="1" type="ORF">DDT54_17640</name>
    <name evidence="2" type="ORF">EH206_04860</name>
</gene>
<dbReference type="Proteomes" id="UP000303847">
    <property type="component" value="Chromosome"/>
</dbReference>
<reference evidence="1 3" key="1">
    <citation type="submission" date="2018-04" db="EMBL/GenBank/DDBJ databases">
        <title>Brenneria corticis sp.nov.</title>
        <authorList>
            <person name="Li Y."/>
        </authorList>
    </citation>
    <scope>NUCLEOTIDE SEQUENCE [LARGE SCALE GENOMIC DNA]</scope>
    <source>
        <strain evidence="1 3">LMG 2694</strain>
    </source>
</reference>
<evidence type="ECO:0000313" key="4">
    <source>
        <dbReference type="Proteomes" id="UP000303847"/>
    </source>
</evidence>
<dbReference type="RefSeq" id="WP_009111696.1">
    <property type="nucleotide sequence ID" value="NZ_CP034036.1"/>
</dbReference>
<organism evidence="1 3">
    <name type="scientific">Brenneria nigrifluens DSM 30175 = ATCC 13028</name>
    <dbReference type="NCBI Taxonomy" id="1121120"/>
    <lineage>
        <taxon>Bacteria</taxon>
        <taxon>Pseudomonadati</taxon>
        <taxon>Pseudomonadota</taxon>
        <taxon>Gammaproteobacteria</taxon>
        <taxon>Enterobacterales</taxon>
        <taxon>Pectobacteriaceae</taxon>
        <taxon>Brenneria</taxon>
    </lineage>
</organism>
<accession>A0A2U1UK57</accession>
<dbReference type="Pfam" id="PF09952">
    <property type="entry name" value="AbiEi_2"/>
    <property type="match status" value="1"/>
</dbReference>
<dbReference type="Proteomes" id="UP000295985">
    <property type="component" value="Unassembled WGS sequence"/>
</dbReference>
<dbReference type="AlphaFoldDB" id="A0A2U1UK57"/>
<dbReference type="EMBL" id="QDKK01000033">
    <property type="protein sequence ID" value="PWC22065.1"/>
    <property type="molecule type" value="Genomic_DNA"/>
</dbReference>
<dbReference type="InterPro" id="IPR019238">
    <property type="entry name" value="AbiEi_2"/>
</dbReference>
<evidence type="ECO:0000313" key="3">
    <source>
        <dbReference type="Proteomes" id="UP000295985"/>
    </source>
</evidence>
<dbReference type="EMBL" id="CP034036">
    <property type="protein sequence ID" value="QCR03591.1"/>
    <property type="molecule type" value="Genomic_DNA"/>
</dbReference>
<name>A0A2U1UK57_9GAMM</name>
<evidence type="ECO:0000313" key="2">
    <source>
        <dbReference type="EMBL" id="QCR03591.1"/>
    </source>
</evidence>